<comment type="similarity">
    <text evidence="1 8 9 10">Belongs to the TRAFAC class TrmE-Era-EngA-EngB-Septin-like GTPase superfamily. Era GTPase family.</text>
</comment>
<dbReference type="PANTHER" id="PTHR42698">
    <property type="entry name" value="GTPASE ERA"/>
    <property type="match status" value="1"/>
</dbReference>
<feature type="region of interest" description="G4" evidence="9">
    <location>
        <begin position="127"/>
        <end position="130"/>
    </location>
</feature>
<dbReference type="CDD" id="cd04163">
    <property type="entry name" value="Era"/>
    <property type="match status" value="1"/>
</dbReference>
<evidence type="ECO:0000256" key="6">
    <source>
        <dbReference type="ARBA" id="ARBA00022884"/>
    </source>
</evidence>
<dbReference type="HAMAP" id="MF_00367">
    <property type="entry name" value="GTPase_Era"/>
    <property type="match status" value="1"/>
</dbReference>
<comment type="caution">
    <text evidence="13">The sequence shown here is derived from an EMBL/GenBank/DDBJ whole genome shotgun (WGS) entry which is preliminary data.</text>
</comment>
<dbReference type="InterPro" id="IPR004044">
    <property type="entry name" value="KH_dom_type_2"/>
</dbReference>
<dbReference type="InterPro" id="IPR027417">
    <property type="entry name" value="P-loop_NTPase"/>
</dbReference>
<comment type="subcellular location">
    <subcellularLocation>
        <location evidence="8">Cytoplasm</location>
    </subcellularLocation>
    <subcellularLocation>
        <location evidence="8">Cell membrane</location>
        <topology evidence="8">Peripheral membrane protein</topology>
    </subcellularLocation>
</comment>
<evidence type="ECO:0000259" key="11">
    <source>
        <dbReference type="PROSITE" id="PS50823"/>
    </source>
</evidence>
<comment type="subunit">
    <text evidence="8">Monomer.</text>
</comment>
<dbReference type="Pfam" id="PF01926">
    <property type="entry name" value="MMR_HSR1"/>
    <property type="match status" value="1"/>
</dbReference>
<dbReference type="GO" id="GO:0003924">
    <property type="term" value="F:GTPase activity"/>
    <property type="evidence" value="ECO:0007669"/>
    <property type="project" value="UniProtKB-UniRule"/>
</dbReference>
<dbReference type="InterPro" id="IPR005225">
    <property type="entry name" value="Small_GTP-bd"/>
</dbReference>
<evidence type="ECO:0000256" key="10">
    <source>
        <dbReference type="RuleBase" id="RU003761"/>
    </source>
</evidence>
<keyword evidence="3 8" id="KW-1003">Cell membrane</keyword>
<evidence type="ECO:0000256" key="7">
    <source>
        <dbReference type="ARBA" id="ARBA00023134"/>
    </source>
</evidence>
<dbReference type="Gene3D" id="3.40.50.300">
    <property type="entry name" value="P-loop containing nucleotide triphosphate hydrolases"/>
    <property type="match status" value="1"/>
</dbReference>
<dbReference type="GO" id="GO:0005525">
    <property type="term" value="F:GTP binding"/>
    <property type="evidence" value="ECO:0007669"/>
    <property type="project" value="UniProtKB-UniRule"/>
</dbReference>
<gene>
    <name evidence="8" type="primary">era</name>
    <name evidence="13" type="ORF">HCT48_01220</name>
</gene>
<keyword evidence="5 8" id="KW-0547">Nucleotide-binding</keyword>
<dbReference type="PROSITE" id="PS50823">
    <property type="entry name" value="KH_TYPE_2"/>
    <property type="match status" value="1"/>
</dbReference>
<dbReference type="NCBIfam" id="TIGR00436">
    <property type="entry name" value="era"/>
    <property type="match status" value="1"/>
</dbReference>
<dbReference type="InterPro" id="IPR005662">
    <property type="entry name" value="GTPase_Era-like"/>
</dbReference>
<feature type="region of interest" description="G2" evidence="9">
    <location>
        <begin position="44"/>
        <end position="48"/>
    </location>
</feature>
<evidence type="ECO:0000256" key="3">
    <source>
        <dbReference type="ARBA" id="ARBA00022475"/>
    </source>
</evidence>
<keyword evidence="4" id="KW-0997">Cell inner membrane</keyword>
<feature type="domain" description="Era-type G" evidence="12">
    <location>
        <begin position="10"/>
        <end position="176"/>
    </location>
</feature>
<evidence type="ECO:0000256" key="1">
    <source>
        <dbReference type="ARBA" id="ARBA00007921"/>
    </source>
</evidence>
<proteinExistence type="inferred from homology"/>
<evidence type="ECO:0000256" key="2">
    <source>
        <dbReference type="ARBA" id="ARBA00020484"/>
    </source>
</evidence>
<keyword evidence="6 8" id="KW-0694">RNA-binding</keyword>
<organism evidence="13 14">
    <name type="scientific">Entomospira culicis</name>
    <dbReference type="NCBI Taxonomy" id="2719989"/>
    <lineage>
        <taxon>Bacteria</taxon>
        <taxon>Pseudomonadati</taxon>
        <taxon>Spirochaetota</taxon>
        <taxon>Spirochaetia</taxon>
        <taxon>Spirochaetales</taxon>
        <taxon>Spirochaetaceae</taxon>
        <taxon>Entomospira</taxon>
    </lineage>
</organism>
<evidence type="ECO:0000256" key="4">
    <source>
        <dbReference type="ARBA" id="ARBA00022519"/>
    </source>
</evidence>
<dbReference type="SUPFAM" id="SSF54814">
    <property type="entry name" value="Prokaryotic type KH domain (KH-domain type II)"/>
    <property type="match status" value="1"/>
</dbReference>
<keyword evidence="8" id="KW-0690">Ribosome biogenesis</keyword>
<dbReference type="NCBIfam" id="TIGR00231">
    <property type="entry name" value="small_GTP"/>
    <property type="match status" value="1"/>
</dbReference>
<evidence type="ECO:0000256" key="5">
    <source>
        <dbReference type="ARBA" id="ARBA00022741"/>
    </source>
</evidence>
<dbReference type="GO" id="GO:0070181">
    <property type="term" value="F:small ribosomal subunit rRNA binding"/>
    <property type="evidence" value="ECO:0007669"/>
    <property type="project" value="UniProtKB-UniRule"/>
</dbReference>
<keyword evidence="7 8" id="KW-0342">GTP-binding</keyword>
<evidence type="ECO:0000256" key="8">
    <source>
        <dbReference type="HAMAP-Rule" id="MF_00367"/>
    </source>
</evidence>
<dbReference type="PANTHER" id="PTHR42698:SF2">
    <property type="entry name" value="GTPASE ERA-LIKE, CHLOROPLASTIC"/>
    <property type="match status" value="1"/>
</dbReference>
<dbReference type="InterPro" id="IPR006073">
    <property type="entry name" value="GTP-bd"/>
</dbReference>
<dbReference type="InterPro" id="IPR015946">
    <property type="entry name" value="KH_dom-like_a/b"/>
</dbReference>
<accession>A0A968KW61</accession>
<evidence type="ECO:0000313" key="13">
    <source>
        <dbReference type="EMBL" id="NIZ68842.1"/>
    </source>
</evidence>
<dbReference type="AlphaFoldDB" id="A0A968KW61"/>
<evidence type="ECO:0000313" key="14">
    <source>
        <dbReference type="Proteomes" id="UP000778951"/>
    </source>
</evidence>
<reference evidence="13" key="1">
    <citation type="submission" date="2020-03" db="EMBL/GenBank/DDBJ databases">
        <title>Spirochaetal bacteria isolated from arthropods constitute a novel genus Entomospira genus novum within the order Spirochaetales.</title>
        <authorList>
            <person name="Grana-Miraglia L."/>
            <person name="Sikutova S."/>
            <person name="Fingerle V."/>
            <person name="Sing A."/>
            <person name="Castillo-Ramirez S."/>
            <person name="Margos G."/>
            <person name="Rudolf I."/>
        </authorList>
    </citation>
    <scope>NUCLEOTIDE SEQUENCE</scope>
    <source>
        <strain evidence="13">BR149</strain>
    </source>
</reference>
<name>A0A968KW61_9SPIO</name>
<dbReference type="Pfam" id="PF07650">
    <property type="entry name" value="KH_2"/>
    <property type="match status" value="1"/>
</dbReference>
<dbReference type="Proteomes" id="UP000778951">
    <property type="component" value="Unassembled WGS sequence"/>
</dbReference>
<keyword evidence="8" id="KW-0963">Cytoplasm</keyword>
<dbReference type="GO" id="GO:0005886">
    <property type="term" value="C:plasma membrane"/>
    <property type="evidence" value="ECO:0007669"/>
    <property type="project" value="UniProtKB-SubCell"/>
</dbReference>
<keyword evidence="8" id="KW-0472">Membrane</keyword>
<dbReference type="NCBIfam" id="NF000908">
    <property type="entry name" value="PRK00089.1"/>
    <property type="match status" value="1"/>
</dbReference>
<feature type="region of interest" description="G5" evidence="9">
    <location>
        <begin position="155"/>
        <end position="157"/>
    </location>
</feature>
<dbReference type="CDD" id="cd22534">
    <property type="entry name" value="KH-II_Era"/>
    <property type="match status" value="1"/>
</dbReference>
<keyword evidence="14" id="KW-1185">Reference proteome</keyword>
<dbReference type="PROSITE" id="PS51713">
    <property type="entry name" value="G_ERA"/>
    <property type="match status" value="1"/>
</dbReference>
<feature type="binding site" evidence="8">
    <location>
        <begin position="127"/>
        <end position="130"/>
    </location>
    <ligand>
        <name>GTP</name>
        <dbReference type="ChEBI" id="CHEBI:37565"/>
    </ligand>
</feature>
<dbReference type="InterPro" id="IPR030388">
    <property type="entry name" value="G_ERA_dom"/>
</dbReference>
<protein>
    <recommendedName>
        <fullName evidence="2 8">GTPase Era</fullName>
    </recommendedName>
</protein>
<dbReference type="InterPro" id="IPR009019">
    <property type="entry name" value="KH_sf_prok-type"/>
</dbReference>
<feature type="binding site" evidence="8">
    <location>
        <begin position="18"/>
        <end position="25"/>
    </location>
    <ligand>
        <name>GTP</name>
        <dbReference type="ChEBI" id="CHEBI:37565"/>
    </ligand>
</feature>
<dbReference type="GO" id="GO:0000028">
    <property type="term" value="P:ribosomal small subunit assembly"/>
    <property type="evidence" value="ECO:0007669"/>
    <property type="project" value="TreeGrafter"/>
</dbReference>
<dbReference type="GO" id="GO:0043024">
    <property type="term" value="F:ribosomal small subunit binding"/>
    <property type="evidence" value="ECO:0007669"/>
    <property type="project" value="TreeGrafter"/>
</dbReference>
<feature type="binding site" evidence="8">
    <location>
        <begin position="65"/>
        <end position="69"/>
    </location>
    <ligand>
        <name>GTP</name>
        <dbReference type="ChEBI" id="CHEBI:37565"/>
    </ligand>
</feature>
<evidence type="ECO:0000256" key="9">
    <source>
        <dbReference type="PROSITE-ProRule" id="PRU01050"/>
    </source>
</evidence>
<dbReference type="EMBL" id="JAATLM010000001">
    <property type="protein sequence ID" value="NIZ68842.1"/>
    <property type="molecule type" value="Genomic_DNA"/>
</dbReference>
<comment type="function">
    <text evidence="8">An essential GTPase that binds both GDP and GTP, with rapid nucleotide exchange. Plays a role in 16S rRNA processing and 30S ribosomal subunit biogenesis and possibly also in cell cycle regulation and energy metabolism.</text>
</comment>
<evidence type="ECO:0000259" key="12">
    <source>
        <dbReference type="PROSITE" id="PS51713"/>
    </source>
</evidence>
<dbReference type="RefSeq" id="WP_167694957.1">
    <property type="nucleotide sequence ID" value="NZ_CP118181.1"/>
</dbReference>
<keyword evidence="8" id="KW-0699">rRNA-binding</keyword>
<dbReference type="SUPFAM" id="SSF52540">
    <property type="entry name" value="P-loop containing nucleoside triphosphate hydrolases"/>
    <property type="match status" value="1"/>
</dbReference>
<feature type="region of interest" description="G1" evidence="9">
    <location>
        <begin position="18"/>
        <end position="25"/>
    </location>
</feature>
<dbReference type="GO" id="GO:0005737">
    <property type="term" value="C:cytoplasm"/>
    <property type="evidence" value="ECO:0007669"/>
    <property type="project" value="UniProtKB-SubCell"/>
</dbReference>
<feature type="region of interest" description="G3" evidence="9">
    <location>
        <begin position="65"/>
        <end position="68"/>
    </location>
</feature>
<feature type="domain" description="KH type-2" evidence="11">
    <location>
        <begin position="207"/>
        <end position="283"/>
    </location>
</feature>
<dbReference type="Gene3D" id="3.30.300.20">
    <property type="match status" value="1"/>
</dbReference>
<sequence>MDSFTPQAKHVGFIALIGRPSTGKSTFINRVVGHNLAIVAALPQSTRQRVRGILNTTDAQLIFTDTPGIHSSEKRFNRHLLNQAKLGMEEADVILYLVDVTRKIAEEEMAIATLLKSVSQPVVIALNKTDKAKNFTVDYMLFFNKLFPNKEIFKISAKENMGIHPLLHHLTSLLPVGPMLYPEDIYTDQEPSLRIAEILRKHAILSLKEEIPHALYVKIEDLQMKGARLWVRVALVVERESQKPILIGKGASNLRKIRIASLKELSTVFPYKIDLDIQIKVDKDWRSNEHRLSQILTP</sequence>